<dbReference type="PANTHER" id="PTHR43674">
    <property type="entry name" value="NITRILASE C965.09-RELATED"/>
    <property type="match status" value="1"/>
</dbReference>
<dbReference type="AlphaFoldDB" id="A0A5C5G6Q8"/>
<dbReference type="InterPro" id="IPR050345">
    <property type="entry name" value="Aliph_Amidase/BUP"/>
</dbReference>
<dbReference type="EMBL" id="SOZI01000004">
    <property type="protein sequence ID" value="TNY24249.1"/>
    <property type="molecule type" value="Genomic_DNA"/>
</dbReference>
<dbReference type="GO" id="GO:0016811">
    <property type="term" value="F:hydrolase activity, acting on carbon-nitrogen (but not peptide) bonds, in linear amides"/>
    <property type="evidence" value="ECO:0007669"/>
    <property type="project" value="TreeGrafter"/>
</dbReference>
<keyword evidence="4" id="KW-1185">Reference proteome</keyword>
<dbReference type="STRING" id="5288.A0A5C5G6Q8"/>
<dbReference type="SUPFAM" id="SSF56317">
    <property type="entry name" value="Carbon-nitrogen hydrolase"/>
    <property type="match status" value="1"/>
</dbReference>
<dbReference type="InterPro" id="IPR003010">
    <property type="entry name" value="C-N_Hydrolase"/>
</dbReference>
<feature type="domain" description="CN hydrolase" evidence="2">
    <location>
        <begin position="5"/>
        <end position="301"/>
    </location>
</feature>
<accession>A0A5C5G6Q8</accession>
<dbReference type="PANTHER" id="PTHR43674:SF12">
    <property type="entry name" value="NITRILASE C965.09-RELATED"/>
    <property type="match status" value="1"/>
</dbReference>
<evidence type="ECO:0000256" key="1">
    <source>
        <dbReference type="ARBA" id="ARBA00022801"/>
    </source>
</evidence>
<comment type="caution">
    <text evidence="3">The sequence shown here is derived from an EMBL/GenBank/DDBJ whole genome shotgun (WGS) entry which is preliminary data.</text>
</comment>
<name>A0A5C5G6Q8_9BASI</name>
<protein>
    <submittedName>
        <fullName evidence="3">Carbon-nitrogen hydrolase</fullName>
    </submittedName>
</protein>
<proteinExistence type="predicted"/>
<dbReference type="PROSITE" id="PS50263">
    <property type="entry name" value="CN_HYDROLASE"/>
    <property type="match status" value="1"/>
</dbReference>
<evidence type="ECO:0000313" key="4">
    <source>
        <dbReference type="Proteomes" id="UP000311382"/>
    </source>
</evidence>
<dbReference type="Gene3D" id="3.60.110.10">
    <property type="entry name" value="Carbon-nitrogen hydrolase"/>
    <property type="match status" value="1"/>
</dbReference>
<organism evidence="3 4">
    <name type="scientific">Rhodotorula diobovata</name>
    <dbReference type="NCBI Taxonomy" id="5288"/>
    <lineage>
        <taxon>Eukaryota</taxon>
        <taxon>Fungi</taxon>
        <taxon>Dikarya</taxon>
        <taxon>Basidiomycota</taxon>
        <taxon>Pucciniomycotina</taxon>
        <taxon>Microbotryomycetes</taxon>
        <taxon>Sporidiobolales</taxon>
        <taxon>Sporidiobolaceae</taxon>
        <taxon>Rhodotorula</taxon>
    </lineage>
</organism>
<sequence length="340" mass="37499">MVRQLRVAAAQVGRIDRGTPREEVIARLNALLEQAAAQKVKLAVFPETTFTTFFPRYWMEDEAEIASYFETEPVEGISHCASVKAFFDKAMELSIDVAIGYGEETSEGRRYNTASYVDSSGRTVGKYRKIHLPGTFEPFSKEQGVTNQLEKKLFAPGDLGFTAFRAPSLRAACGGDKSPIVGQLICNDRRWAEGWRVYGLQGVELMCVGYNTTAWAPQLWGIDPSSMTREEAYADAMFHHKLVCQANAYTNSTSLITSARCGNDDGLHPLISGSMIVDPEGHIVAENTTEGDELVVADIDLDACQQGKSKTFAFAKHRRIEMYGLICSQTGVVEPEEPAE</sequence>
<keyword evidence="1 3" id="KW-0378">Hydrolase</keyword>
<gene>
    <name evidence="3" type="ORF">DMC30DRAFT_435654</name>
</gene>
<reference evidence="3 4" key="1">
    <citation type="submission" date="2019-03" db="EMBL/GenBank/DDBJ databases">
        <title>Rhodosporidium diobovatum UCD-FST 08-225 genome sequencing, assembly, and annotation.</title>
        <authorList>
            <person name="Fakankun I.U."/>
            <person name="Fristensky B."/>
            <person name="Levin D.B."/>
        </authorList>
    </citation>
    <scope>NUCLEOTIDE SEQUENCE [LARGE SCALE GENOMIC DNA]</scope>
    <source>
        <strain evidence="3 4">UCD-FST 08-225</strain>
    </source>
</reference>
<dbReference type="InterPro" id="IPR036526">
    <property type="entry name" value="C-N_Hydrolase_sf"/>
</dbReference>
<evidence type="ECO:0000313" key="3">
    <source>
        <dbReference type="EMBL" id="TNY24249.1"/>
    </source>
</evidence>
<dbReference type="Pfam" id="PF00795">
    <property type="entry name" value="CN_hydrolase"/>
    <property type="match status" value="1"/>
</dbReference>
<dbReference type="Proteomes" id="UP000311382">
    <property type="component" value="Unassembled WGS sequence"/>
</dbReference>
<evidence type="ECO:0000259" key="2">
    <source>
        <dbReference type="PROSITE" id="PS50263"/>
    </source>
</evidence>
<dbReference type="OrthoDB" id="10250282at2759"/>